<evidence type="ECO:0000256" key="14">
    <source>
        <dbReference type="ARBA" id="ARBA00023157"/>
    </source>
</evidence>
<dbReference type="CDD" id="cd14066">
    <property type="entry name" value="STKc_IRAK"/>
    <property type="match status" value="1"/>
</dbReference>
<dbReference type="GO" id="GO:0005886">
    <property type="term" value="C:plasma membrane"/>
    <property type="evidence" value="ECO:0000318"/>
    <property type="project" value="GO_Central"/>
</dbReference>
<comment type="catalytic activity">
    <reaction evidence="17 19">
        <text>L-threonyl-[protein] + ATP = O-phospho-L-threonyl-[protein] + ADP + H(+)</text>
        <dbReference type="Rhea" id="RHEA:46608"/>
        <dbReference type="Rhea" id="RHEA-COMP:11060"/>
        <dbReference type="Rhea" id="RHEA-COMP:11605"/>
        <dbReference type="ChEBI" id="CHEBI:15378"/>
        <dbReference type="ChEBI" id="CHEBI:30013"/>
        <dbReference type="ChEBI" id="CHEBI:30616"/>
        <dbReference type="ChEBI" id="CHEBI:61977"/>
        <dbReference type="ChEBI" id="CHEBI:456216"/>
        <dbReference type="EC" id="2.7.11.1"/>
    </reaction>
</comment>
<keyword evidence="14" id="KW-1015">Disulfide bond</keyword>
<dbReference type="InterPro" id="IPR024171">
    <property type="entry name" value="SRK-like_kinase"/>
</dbReference>
<comment type="subcellular location">
    <subcellularLocation>
        <location evidence="1">Cell membrane</location>
        <topology evidence="1">Single-pass type I membrane protein</topology>
    </subcellularLocation>
</comment>
<keyword evidence="2" id="KW-1003">Cell membrane</keyword>
<evidence type="ECO:0000259" key="23">
    <source>
        <dbReference type="PROSITE" id="PS50011"/>
    </source>
</evidence>
<dbReference type="GO" id="GO:0005524">
    <property type="term" value="F:ATP binding"/>
    <property type="evidence" value="ECO:0007669"/>
    <property type="project" value="UniProtKB-KW"/>
</dbReference>
<dbReference type="Pfam" id="PF07714">
    <property type="entry name" value="PK_Tyr_Ser-Thr"/>
    <property type="match status" value="1"/>
</dbReference>
<feature type="region of interest" description="Disordered" evidence="20">
    <location>
        <begin position="777"/>
        <end position="797"/>
    </location>
</feature>
<dbReference type="Gene3D" id="1.10.510.10">
    <property type="entry name" value="Transferase(Phosphotransferase) domain 1"/>
    <property type="match status" value="1"/>
</dbReference>
<evidence type="ECO:0000256" key="1">
    <source>
        <dbReference type="ARBA" id="ARBA00004251"/>
    </source>
</evidence>
<keyword evidence="12 21" id="KW-1133">Transmembrane helix</keyword>
<evidence type="ECO:0000256" key="10">
    <source>
        <dbReference type="ARBA" id="ARBA00022777"/>
    </source>
</evidence>
<evidence type="ECO:0000259" key="25">
    <source>
        <dbReference type="PROSITE" id="PS50948"/>
    </source>
</evidence>
<evidence type="ECO:0000256" key="12">
    <source>
        <dbReference type="ARBA" id="ARBA00022989"/>
    </source>
</evidence>
<evidence type="ECO:0000256" key="20">
    <source>
        <dbReference type="SAM" id="MobiDB-lite"/>
    </source>
</evidence>
<dbReference type="GO" id="GO:0004674">
    <property type="term" value="F:protein serine/threonine kinase activity"/>
    <property type="evidence" value="ECO:0000318"/>
    <property type="project" value="GO_Central"/>
</dbReference>
<dbReference type="GO" id="GO:0007165">
    <property type="term" value="P:signal transduction"/>
    <property type="evidence" value="ECO:0000318"/>
    <property type="project" value="GO_Central"/>
</dbReference>
<keyword evidence="3 19" id="KW-0723">Serine/threonine-protein kinase</keyword>
<feature type="domain" description="Protein kinase" evidence="23">
    <location>
        <begin position="478"/>
        <end position="756"/>
    </location>
</feature>
<feature type="signal peptide" evidence="22">
    <location>
        <begin position="1"/>
        <end position="25"/>
    </location>
</feature>
<evidence type="ECO:0000256" key="6">
    <source>
        <dbReference type="ARBA" id="ARBA00022692"/>
    </source>
</evidence>
<dbReference type="Pfam" id="PF08276">
    <property type="entry name" value="PAN_2"/>
    <property type="match status" value="1"/>
</dbReference>
<name>A0A2C9UZL6_MANES</name>
<keyword evidence="27" id="KW-1185">Reference proteome</keyword>
<dbReference type="GO" id="GO:0106310">
    <property type="term" value="F:protein serine kinase activity"/>
    <property type="evidence" value="ECO:0007669"/>
    <property type="project" value="RHEA"/>
</dbReference>
<dbReference type="PANTHER" id="PTHR27002:SF1107">
    <property type="entry name" value="RECEPTOR-LIKE SERINE_THREONINE-PROTEIN KINASE"/>
    <property type="match status" value="1"/>
</dbReference>
<dbReference type="InterPro" id="IPR008271">
    <property type="entry name" value="Ser/Thr_kinase_AS"/>
</dbReference>
<comment type="similarity">
    <text evidence="19">Belongs to the protein kinase superfamily. Ser/Thr protein kinase family.</text>
</comment>
<reference evidence="27" key="1">
    <citation type="journal article" date="2016" name="Nat. Biotechnol.">
        <title>Sequencing wild and cultivated cassava and related species reveals extensive interspecific hybridization and genetic diversity.</title>
        <authorList>
            <person name="Bredeson J.V."/>
            <person name="Lyons J.B."/>
            <person name="Prochnik S.E."/>
            <person name="Wu G.A."/>
            <person name="Ha C.M."/>
            <person name="Edsinger-Gonzales E."/>
            <person name="Grimwood J."/>
            <person name="Schmutz J."/>
            <person name="Rabbi I.Y."/>
            <person name="Egesi C."/>
            <person name="Nauluvula P."/>
            <person name="Lebot V."/>
            <person name="Ndunguru J."/>
            <person name="Mkamilo G."/>
            <person name="Bart R.S."/>
            <person name="Setter T.L."/>
            <person name="Gleadow R.M."/>
            <person name="Kulakow P."/>
            <person name="Ferguson M.E."/>
            <person name="Rounsley S."/>
            <person name="Rokhsar D.S."/>
        </authorList>
    </citation>
    <scope>NUCLEOTIDE SEQUENCE [LARGE SCALE GENOMIC DNA]</scope>
    <source>
        <strain evidence="27">cv. AM560-2</strain>
    </source>
</reference>
<keyword evidence="6 21" id="KW-0812">Transmembrane</keyword>
<evidence type="ECO:0000256" key="15">
    <source>
        <dbReference type="ARBA" id="ARBA00023170"/>
    </source>
</evidence>
<dbReference type="GO" id="GO:0030246">
    <property type="term" value="F:carbohydrate binding"/>
    <property type="evidence" value="ECO:0007669"/>
    <property type="project" value="UniProtKB-KW"/>
</dbReference>
<dbReference type="Gene3D" id="2.90.10.10">
    <property type="entry name" value="Bulb-type lectin domain"/>
    <property type="match status" value="1"/>
</dbReference>
<dbReference type="FunFam" id="1.10.510.10:FF:000060">
    <property type="entry name" value="G-type lectin S-receptor-like serine/threonine-protein kinase"/>
    <property type="match status" value="1"/>
</dbReference>
<dbReference type="PROSITE" id="PS50011">
    <property type="entry name" value="PROTEIN_KINASE_DOM"/>
    <property type="match status" value="1"/>
</dbReference>
<comment type="caution">
    <text evidence="26">The sequence shown here is derived from an EMBL/GenBank/DDBJ whole genome shotgun (WGS) entry which is preliminary data.</text>
</comment>
<dbReference type="CDD" id="cd01098">
    <property type="entry name" value="PAN_AP_plant"/>
    <property type="match status" value="1"/>
</dbReference>
<evidence type="ECO:0000256" key="16">
    <source>
        <dbReference type="ARBA" id="ARBA00023180"/>
    </source>
</evidence>
<dbReference type="Proteomes" id="UP000091857">
    <property type="component" value="Chromosome 11"/>
</dbReference>
<dbReference type="PANTHER" id="PTHR27002">
    <property type="entry name" value="RECEPTOR-LIKE SERINE/THREONINE-PROTEIN KINASE SD1-8"/>
    <property type="match status" value="1"/>
</dbReference>
<dbReference type="FunFam" id="3.30.200.20:FF:000195">
    <property type="entry name" value="G-type lectin S-receptor-like serine/threonine-protein kinase"/>
    <property type="match status" value="1"/>
</dbReference>
<comment type="catalytic activity">
    <reaction evidence="18 19">
        <text>L-seryl-[protein] + ATP = O-phospho-L-seryl-[protein] + ADP + H(+)</text>
        <dbReference type="Rhea" id="RHEA:17989"/>
        <dbReference type="Rhea" id="RHEA-COMP:9863"/>
        <dbReference type="Rhea" id="RHEA-COMP:11604"/>
        <dbReference type="ChEBI" id="CHEBI:15378"/>
        <dbReference type="ChEBI" id="CHEBI:29999"/>
        <dbReference type="ChEBI" id="CHEBI:30616"/>
        <dbReference type="ChEBI" id="CHEBI:83421"/>
        <dbReference type="ChEBI" id="CHEBI:456216"/>
        <dbReference type="EC" id="2.7.11.1"/>
    </reaction>
</comment>
<dbReference type="Pfam" id="PF01453">
    <property type="entry name" value="B_lectin"/>
    <property type="match status" value="1"/>
</dbReference>
<dbReference type="InterPro" id="IPR001245">
    <property type="entry name" value="Ser-Thr/Tyr_kinase_cat_dom"/>
</dbReference>
<keyword evidence="16" id="KW-0325">Glycoprotein</keyword>
<feature type="compositionally biased region" description="Polar residues" evidence="20">
    <location>
        <begin position="782"/>
        <end position="791"/>
    </location>
</feature>
<dbReference type="InterPro" id="IPR011009">
    <property type="entry name" value="Kinase-like_dom_sf"/>
</dbReference>
<evidence type="ECO:0000313" key="26">
    <source>
        <dbReference type="EMBL" id="OAY36753.1"/>
    </source>
</evidence>
<gene>
    <name evidence="26" type="ORF">MANES_11G045500v8</name>
</gene>
<keyword evidence="7 22" id="KW-0732">Signal</keyword>
<proteinExistence type="inferred from homology"/>
<evidence type="ECO:0000256" key="11">
    <source>
        <dbReference type="ARBA" id="ARBA00022840"/>
    </source>
</evidence>
<sequence length="797" mass="89554">MAINQRSLIVLSFLCYFLLIRPSHSFTDTLLQGQQLKDHDHLISADGSFKLGFFSPGTSRSRYLGIWYNVVDENKIFIAKKKEVWVANRDNPLSDASGILTIDKSGKLTILHGDNSTIPLSSVEAASNVSAELLNSGNFVLKEMNLDGSTKQILWQSFDYPTDTLLPGMKLGFDDKKMKIWSLTSWINDNIPAQGSFSLTIAMGFNNRTSQLVIWWKGSIYWTSGMWQSGRFELASQLSNEGHPDFSFISNDGLNYFTYSLSQSENHSLSRYMIDSSGSLLEIGGMAPFGACSYKSDPGCVAQKMPDCRSQNVWFEAKKGFMSAEGQKFMESSNLSSFDCQAKCLNNCSCAAYAYSSANQTVCEIWSQGITFTEKYDETRVIYVLRGKKAKRWIWAAITFPVLMATLVACSVYYFIQRRNRMAAENDAEQEILLCVLETEATDSSPTGKLNDVKRDRKKSHELNFFSFESIVSATNNFAAANKLGEGGFGPVFKGKLNDSQQQQVAVKRLSRNSGQGLAEFKNELLLIAKLQHTNLVRLIGCCIQREEKILIYEFMPNKSLDSFLFDPEKKHLLDWKKRLHIIEGIAQGLLYLHKYSRLRIIHRDLKASNILLDAEMNPKISDFGMARIFGKNESEAKTIRIIGTHGYMAPEYALKGVVSIKIDVFSFGVLLLEIVSSKKSYKNYSSECPLNLIGLAWELWSEARGLEFMDPTLEESCSPNEVLRSIHIGLLCVQDQATDRPTMSDIVSMLTNETLDLPAPKQPAFFLDRSADEREVHRNSSENSLNSASITVVEAR</sequence>
<feature type="domain" description="Bulb-type lectin" evidence="24">
    <location>
        <begin position="27"/>
        <end position="154"/>
    </location>
</feature>
<keyword evidence="15" id="KW-0675">Receptor</keyword>
<dbReference type="SMART" id="SM00220">
    <property type="entry name" value="S_TKc"/>
    <property type="match status" value="1"/>
</dbReference>
<accession>A0A2C9UZL6</accession>
<evidence type="ECO:0000256" key="2">
    <source>
        <dbReference type="ARBA" id="ARBA00022475"/>
    </source>
</evidence>
<evidence type="ECO:0000259" key="24">
    <source>
        <dbReference type="PROSITE" id="PS50927"/>
    </source>
</evidence>
<evidence type="ECO:0000256" key="21">
    <source>
        <dbReference type="SAM" id="Phobius"/>
    </source>
</evidence>
<dbReference type="EMBL" id="CM004397">
    <property type="protein sequence ID" value="OAY36753.1"/>
    <property type="molecule type" value="Genomic_DNA"/>
</dbReference>
<evidence type="ECO:0000256" key="22">
    <source>
        <dbReference type="SAM" id="SignalP"/>
    </source>
</evidence>
<evidence type="ECO:0000256" key="8">
    <source>
        <dbReference type="ARBA" id="ARBA00022734"/>
    </source>
</evidence>
<keyword evidence="13 21" id="KW-0472">Membrane</keyword>
<dbReference type="Pfam" id="PF11883">
    <property type="entry name" value="DUF3403"/>
    <property type="match status" value="1"/>
</dbReference>
<dbReference type="Gramene" id="Manes.11G045500.1.v8.1">
    <property type="protein sequence ID" value="Manes.11G045500.1.v8.1.CDS"/>
    <property type="gene ID" value="Manes.11G045500.v8.1"/>
</dbReference>
<evidence type="ECO:0000256" key="4">
    <source>
        <dbReference type="ARBA" id="ARBA00022553"/>
    </source>
</evidence>
<keyword evidence="5 19" id="KW-0808">Transferase</keyword>
<dbReference type="PIRSF" id="PIRSF000641">
    <property type="entry name" value="SRK"/>
    <property type="match status" value="1"/>
</dbReference>
<dbReference type="OrthoDB" id="839134at2759"/>
<dbReference type="InterPro" id="IPR001480">
    <property type="entry name" value="Bulb-type_lectin_dom"/>
</dbReference>
<dbReference type="AlphaFoldDB" id="A0A2C9UZL6"/>
<evidence type="ECO:0000256" key="18">
    <source>
        <dbReference type="ARBA" id="ARBA00048679"/>
    </source>
</evidence>
<keyword evidence="9 19" id="KW-0547">Nucleotide-binding</keyword>
<dbReference type="PROSITE" id="PS50948">
    <property type="entry name" value="PAN"/>
    <property type="match status" value="1"/>
</dbReference>
<dbReference type="SUPFAM" id="SSF56112">
    <property type="entry name" value="Protein kinase-like (PK-like)"/>
    <property type="match status" value="1"/>
</dbReference>
<evidence type="ECO:0000256" key="19">
    <source>
        <dbReference type="PIRNR" id="PIRNR000641"/>
    </source>
</evidence>
<dbReference type="InterPro" id="IPR003609">
    <property type="entry name" value="Pan_app"/>
</dbReference>
<keyword evidence="8" id="KW-0430">Lectin</keyword>
<evidence type="ECO:0000256" key="9">
    <source>
        <dbReference type="ARBA" id="ARBA00022741"/>
    </source>
</evidence>
<feature type="chain" id="PRO_5013356470" description="Receptor-like serine/threonine-protein kinase" evidence="22">
    <location>
        <begin position="26"/>
        <end position="797"/>
    </location>
</feature>
<dbReference type="SMART" id="SM00108">
    <property type="entry name" value="B_lectin"/>
    <property type="match status" value="1"/>
</dbReference>
<protein>
    <recommendedName>
        <fullName evidence="19">Receptor-like serine/threonine-protein kinase</fullName>
        <ecNumber evidence="19">2.7.11.1</ecNumber>
    </recommendedName>
</protein>
<evidence type="ECO:0000256" key="5">
    <source>
        <dbReference type="ARBA" id="ARBA00022679"/>
    </source>
</evidence>
<organism evidence="26 27">
    <name type="scientific">Manihot esculenta</name>
    <name type="common">Cassava</name>
    <name type="synonym">Jatropha manihot</name>
    <dbReference type="NCBI Taxonomy" id="3983"/>
    <lineage>
        <taxon>Eukaryota</taxon>
        <taxon>Viridiplantae</taxon>
        <taxon>Streptophyta</taxon>
        <taxon>Embryophyta</taxon>
        <taxon>Tracheophyta</taxon>
        <taxon>Spermatophyta</taxon>
        <taxon>Magnoliopsida</taxon>
        <taxon>eudicotyledons</taxon>
        <taxon>Gunneridae</taxon>
        <taxon>Pentapetalae</taxon>
        <taxon>rosids</taxon>
        <taxon>fabids</taxon>
        <taxon>Malpighiales</taxon>
        <taxon>Euphorbiaceae</taxon>
        <taxon>Crotonoideae</taxon>
        <taxon>Manihoteae</taxon>
        <taxon>Manihot</taxon>
    </lineage>
</organism>
<dbReference type="FunFam" id="2.90.10.10:FF:000009">
    <property type="entry name" value="Receptor-like serine/threonine-protein kinase SD1-8"/>
    <property type="match status" value="1"/>
</dbReference>
<dbReference type="Gene3D" id="3.30.200.20">
    <property type="entry name" value="Phosphorylase Kinase, domain 1"/>
    <property type="match status" value="1"/>
</dbReference>
<dbReference type="InterPro" id="IPR000719">
    <property type="entry name" value="Prot_kinase_dom"/>
</dbReference>
<dbReference type="EC" id="2.7.11.1" evidence="19"/>
<evidence type="ECO:0000256" key="13">
    <source>
        <dbReference type="ARBA" id="ARBA00023136"/>
    </source>
</evidence>
<keyword evidence="11 19" id="KW-0067">ATP-binding</keyword>
<evidence type="ECO:0000256" key="7">
    <source>
        <dbReference type="ARBA" id="ARBA00022729"/>
    </source>
</evidence>
<dbReference type="InterPro" id="IPR036426">
    <property type="entry name" value="Bulb-type_lectin_dom_sf"/>
</dbReference>
<evidence type="ECO:0000256" key="17">
    <source>
        <dbReference type="ARBA" id="ARBA00047899"/>
    </source>
</evidence>
<feature type="domain" description="Apple" evidence="25">
    <location>
        <begin position="308"/>
        <end position="387"/>
    </location>
</feature>
<feature type="transmembrane region" description="Helical" evidence="21">
    <location>
        <begin position="393"/>
        <end position="416"/>
    </location>
</feature>
<dbReference type="InterPro" id="IPR021820">
    <property type="entry name" value="S-locus_recpt_kinase_C"/>
</dbReference>
<evidence type="ECO:0000313" key="27">
    <source>
        <dbReference type="Proteomes" id="UP000091857"/>
    </source>
</evidence>
<dbReference type="SUPFAM" id="SSF51110">
    <property type="entry name" value="alpha-D-mannose-specific plant lectins"/>
    <property type="match status" value="1"/>
</dbReference>
<dbReference type="PROSITE" id="PS00108">
    <property type="entry name" value="PROTEIN_KINASE_ST"/>
    <property type="match status" value="1"/>
</dbReference>
<keyword evidence="10 19" id="KW-0418">Kinase</keyword>
<keyword evidence="4" id="KW-0597">Phosphoprotein</keyword>
<dbReference type="PROSITE" id="PS50927">
    <property type="entry name" value="BULB_LECTIN"/>
    <property type="match status" value="1"/>
</dbReference>
<dbReference type="CDD" id="cd00028">
    <property type="entry name" value="B_lectin"/>
    <property type="match status" value="1"/>
</dbReference>
<evidence type="ECO:0000256" key="3">
    <source>
        <dbReference type="ARBA" id="ARBA00022527"/>
    </source>
</evidence>